<evidence type="ECO:0000256" key="4">
    <source>
        <dbReference type="ARBA" id="ARBA00022980"/>
    </source>
</evidence>
<reference evidence="7" key="1">
    <citation type="submission" date="2019-08" db="EMBL/GenBank/DDBJ databases">
        <authorList>
            <person name="Kucharzyk K."/>
            <person name="Murdoch R.W."/>
            <person name="Higgins S."/>
            <person name="Loffler F."/>
        </authorList>
    </citation>
    <scope>NUCLEOTIDE SEQUENCE</scope>
</reference>
<dbReference type="Gene3D" id="3.90.930.12">
    <property type="entry name" value="Ribosomal protein L6, alpha-beta domain"/>
    <property type="match status" value="2"/>
</dbReference>
<evidence type="ECO:0000256" key="5">
    <source>
        <dbReference type="ARBA" id="ARBA00023274"/>
    </source>
</evidence>
<name>A0A644XVZ6_9ZZZZ</name>
<dbReference type="SUPFAM" id="SSF56053">
    <property type="entry name" value="Ribosomal protein L6"/>
    <property type="match status" value="2"/>
</dbReference>
<feature type="domain" description="Large ribosomal subunit protein uL6 alpha-beta" evidence="6">
    <location>
        <begin position="11"/>
        <end position="82"/>
    </location>
</feature>
<comment type="similarity">
    <text evidence="1">Belongs to the universal ribosomal protein uL6 family.</text>
</comment>
<evidence type="ECO:0000256" key="2">
    <source>
        <dbReference type="ARBA" id="ARBA00022730"/>
    </source>
</evidence>
<gene>
    <name evidence="7" type="primary">rplF_22</name>
    <name evidence="7" type="ORF">SDC9_66820</name>
</gene>
<dbReference type="PRINTS" id="PR00059">
    <property type="entry name" value="RIBOSOMALL6"/>
</dbReference>
<dbReference type="Pfam" id="PF00347">
    <property type="entry name" value="Ribosomal_L6"/>
    <property type="match status" value="2"/>
</dbReference>
<feature type="domain" description="Large ribosomal subunit protein uL6 alpha-beta" evidence="6">
    <location>
        <begin position="91"/>
        <end position="164"/>
    </location>
</feature>
<proteinExistence type="inferred from homology"/>
<dbReference type="GO" id="GO:0019843">
    <property type="term" value="F:rRNA binding"/>
    <property type="evidence" value="ECO:0007669"/>
    <property type="project" value="UniProtKB-KW"/>
</dbReference>
<keyword evidence="3" id="KW-0694">RNA-binding</keyword>
<dbReference type="PIRSF" id="PIRSF002162">
    <property type="entry name" value="Ribosomal_L6"/>
    <property type="match status" value="1"/>
</dbReference>
<dbReference type="EMBL" id="VSSQ01003370">
    <property type="protein sequence ID" value="MPM20390.1"/>
    <property type="molecule type" value="Genomic_DNA"/>
</dbReference>
<dbReference type="NCBIfam" id="TIGR03654">
    <property type="entry name" value="L6_bact"/>
    <property type="match status" value="1"/>
</dbReference>
<evidence type="ECO:0000313" key="7">
    <source>
        <dbReference type="EMBL" id="MPM20390.1"/>
    </source>
</evidence>
<dbReference type="PANTHER" id="PTHR11655:SF14">
    <property type="entry name" value="LARGE RIBOSOMAL SUBUNIT PROTEIN UL6M"/>
    <property type="match status" value="1"/>
</dbReference>
<dbReference type="FunFam" id="3.90.930.12:FF:000001">
    <property type="entry name" value="50S ribosomal protein L6"/>
    <property type="match status" value="1"/>
</dbReference>
<dbReference type="InterPro" id="IPR020040">
    <property type="entry name" value="Ribosomal_uL6_a/b-dom"/>
</dbReference>
<dbReference type="InterPro" id="IPR036789">
    <property type="entry name" value="Ribosomal_uL6-like_a/b-dom_sf"/>
</dbReference>
<dbReference type="InterPro" id="IPR019906">
    <property type="entry name" value="Ribosomal_uL6_bac-type"/>
</dbReference>
<keyword evidence="5" id="KW-0687">Ribonucleoprotein</keyword>
<dbReference type="PANTHER" id="PTHR11655">
    <property type="entry name" value="60S/50S RIBOSOMAL PROTEIN L6/L9"/>
    <property type="match status" value="1"/>
</dbReference>
<dbReference type="HAMAP" id="MF_01365_B">
    <property type="entry name" value="Ribosomal_uL6_B"/>
    <property type="match status" value="1"/>
</dbReference>
<evidence type="ECO:0000256" key="3">
    <source>
        <dbReference type="ARBA" id="ARBA00022884"/>
    </source>
</evidence>
<dbReference type="InterPro" id="IPR002358">
    <property type="entry name" value="Ribosomal_uL6_CS"/>
</dbReference>
<dbReference type="PROSITE" id="PS00525">
    <property type="entry name" value="RIBOSOMAL_L6_1"/>
    <property type="match status" value="1"/>
</dbReference>
<dbReference type="FunFam" id="3.90.930.12:FF:000002">
    <property type="entry name" value="50S ribosomal protein L6"/>
    <property type="match status" value="1"/>
</dbReference>
<dbReference type="InterPro" id="IPR000702">
    <property type="entry name" value="Ribosomal_uL6-like"/>
</dbReference>
<organism evidence="7">
    <name type="scientific">bioreactor metagenome</name>
    <dbReference type="NCBI Taxonomy" id="1076179"/>
    <lineage>
        <taxon>unclassified sequences</taxon>
        <taxon>metagenomes</taxon>
        <taxon>ecological metagenomes</taxon>
    </lineage>
</organism>
<sequence length="181" mass="19547">MSRIGKLPITVPQGVKIAVTDGVIHVEGPKGKLNCPARPEVVLTIEGSEVKVAPRDESKEANAFQGLYRQLINNMVEGVSKGFSRTLLINGVGYRADLKGNLLTLNLGYSELVEVVIPQGITVVVENPNKVTLSGIDKQLVGQTCAEIRSLRGPEPYKGKGIRYDNEVIRRKAGKTASAKK</sequence>
<protein>
    <submittedName>
        <fullName evidence="7">50S ribosomal protein L6</fullName>
    </submittedName>
</protein>
<dbReference type="GO" id="GO:0022625">
    <property type="term" value="C:cytosolic large ribosomal subunit"/>
    <property type="evidence" value="ECO:0007669"/>
    <property type="project" value="TreeGrafter"/>
</dbReference>
<evidence type="ECO:0000259" key="6">
    <source>
        <dbReference type="Pfam" id="PF00347"/>
    </source>
</evidence>
<comment type="caution">
    <text evidence="7">The sequence shown here is derived from an EMBL/GenBank/DDBJ whole genome shotgun (WGS) entry which is preliminary data.</text>
</comment>
<keyword evidence="4 7" id="KW-0689">Ribosomal protein</keyword>
<evidence type="ECO:0000256" key="1">
    <source>
        <dbReference type="ARBA" id="ARBA00009356"/>
    </source>
</evidence>
<accession>A0A644XVZ6</accession>
<dbReference type="AlphaFoldDB" id="A0A644XVZ6"/>
<dbReference type="GO" id="GO:0002181">
    <property type="term" value="P:cytoplasmic translation"/>
    <property type="evidence" value="ECO:0007669"/>
    <property type="project" value="TreeGrafter"/>
</dbReference>
<dbReference type="GO" id="GO:0003735">
    <property type="term" value="F:structural constituent of ribosome"/>
    <property type="evidence" value="ECO:0007669"/>
    <property type="project" value="InterPro"/>
</dbReference>
<keyword evidence="2" id="KW-0699">rRNA-binding</keyword>